<organism evidence="1 3">
    <name type="scientific">Caulobacter phage CcrBL10</name>
    <dbReference type="NCBI Taxonomy" id="2283269"/>
    <lineage>
        <taxon>Viruses</taxon>
        <taxon>Duplodnaviria</taxon>
        <taxon>Heunggongvirae</taxon>
        <taxon>Uroviricota</taxon>
        <taxon>Caudoviricetes</taxon>
        <taxon>Jeanschmidtviridae</taxon>
        <taxon>Poindextervirus</taxon>
        <taxon>Poindextervirus BL10</taxon>
    </lineage>
</organism>
<dbReference type="EMBL" id="MH588544">
    <property type="protein sequence ID" value="AXQ68216.1"/>
    <property type="molecule type" value="Genomic_DNA"/>
</dbReference>
<gene>
    <name evidence="1" type="ORF">CcrBL10_gp012</name>
    <name evidence="2" type="ORF">CcrBL10_gp330</name>
</gene>
<protein>
    <submittedName>
        <fullName evidence="1">Uncharacterized protein</fullName>
    </submittedName>
</protein>
<keyword evidence="3" id="KW-1185">Reference proteome</keyword>
<accession>A0A385E916</accession>
<proteinExistence type="predicted"/>
<sequence length="107" mass="11054">MPPMTHPHALALIALAEKVLPLTRLDPLNQRAAAVDLIGDLYSLADSIDATAGHLVEAVNGALRDGCEGYAPKSRAAAAVATVRADELRSALEAYTEAAALALPKVA</sequence>
<dbReference type="EMBL" id="MH588544">
    <property type="protein sequence ID" value="AXQ68534.1"/>
    <property type="molecule type" value="Genomic_DNA"/>
</dbReference>
<dbReference type="Proteomes" id="UP000258997">
    <property type="component" value="Segment"/>
</dbReference>
<evidence type="ECO:0000313" key="1">
    <source>
        <dbReference type="EMBL" id="AXQ68216.1"/>
    </source>
</evidence>
<name>A0A385E916_9CAUD</name>
<reference evidence="1 3" key="1">
    <citation type="submission" date="2018-07" db="EMBL/GenBank/DDBJ databases">
        <title>Giant CbK-like Caulobacter bacteriophages have genetically divergent genomes.</title>
        <authorList>
            <person name="Wilson K.M."/>
            <person name="Ely B."/>
        </authorList>
    </citation>
    <scope>NUCLEOTIDE SEQUENCE [LARGE SCALE GENOMIC DNA]</scope>
</reference>
<evidence type="ECO:0000313" key="3">
    <source>
        <dbReference type="Proteomes" id="UP000258997"/>
    </source>
</evidence>
<evidence type="ECO:0000313" key="2">
    <source>
        <dbReference type="EMBL" id="AXQ68534.1"/>
    </source>
</evidence>